<evidence type="ECO:0000313" key="2">
    <source>
        <dbReference type="EnsemblMetazoa" id="AMIN009281-PA"/>
    </source>
</evidence>
<organism evidence="2 3">
    <name type="scientific">Anopheles minimus</name>
    <dbReference type="NCBI Taxonomy" id="112268"/>
    <lineage>
        <taxon>Eukaryota</taxon>
        <taxon>Metazoa</taxon>
        <taxon>Ecdysozoa</taxon>
        <taxon>Arthropoda</taxon>
        <taxon>Hexapoda</taxon>
        <taxon>Insecta</taxon>
        <taxon>Pterygota</taxon>
        <taxon>Neoptera</taxon>
        <taxon>Endopterygota</taxon>
        <taxon>Diptera</taxon>
        <taxon>Nematocera</taxon>
        <taxon>Culicoidea</taxon>
        <taxon>Culicidae</taxon>
        <taxon>Anophelinae</taxon>
        <taxon>Anopheles</taxon>
    </lineage>
</organism>
<evidence type="ECO:0000313" key="3">
    <source>
        <dbReference type="Proteomes" id="UP000075920"/>
    </source>
</evidence>
<reference evidence="2" key="2">
    <citation type="submission" date="2020-05" db="UniProtKB">
        <authorList>
            <consortium name="EnsemblMetazoa"/>
        </authorList>
    </citation>
    <scope>IDENTIFICATION</scope>
    <source>
        <strain evidence="2">MINIMUS1</strain>
    </source>
</reference>
<protein>
    <submittedName>
        <fullName evidence="2">Uncharacterized protein</fullName>
    </submittedName>
</protein>
<name>A0A182WFY3_9DIPT</name>
<dbReference type="VEuPathDB" id="VectorBase:AMIN009281"/>
<accession>A0A182WFY3</accession>
<dbReference type="EnsemblMetazoa" id="AMIN009281-RA">
    <property type="protein sequence ID" value="AMIN009281-PA"/>
    <property type="gene ID" value="AMIN009281"/>
</dbReference>
<keyword evidence="3" id="KW-1185">Reference proteome</keyword>
<dbReference type="AlphaFoldDB" id="A0A182WFY3"/>
<proteinExistence type="predicted"/>
<dbReference type="Proteomes" id="UP000075920">
    <property type="component" value="Unassembled WGS sequence"/>
</dbReference>
<evidence type="ECO:0000256" key="1">
    <source>
        <dbReference type="SAM" id="MobiDB-lite"/>
    </source>
</evidence>
<sequence length="102" mass="10932">MVTTTTTMATTTDDDDEPRQPKQGEGACYGCETTASRSFRRTRANSGAVLSGAVSLGPTCLVRVCADALSLSHRALLARRWDFDPGFFGVLRSSVSTQNNDV</sequence>
<feature type="region of interest" description="Disordered" evidence="1">
    <location>
        <begin position="1"/>
        <end position="27"/>
    </location>
</feature>
<reference evidence="3" key="1">
    <citation type="submission" date="2013-03" db="EMBL/GenBank/DDBJ databases">
        <title>The Genome Sequence of Anopheles minimus MINIMUS1.</title>
        <authorList>
            <consortium name="The Broad Institute Genomics Platform"/>
            <person name="Neafsey D.E."/>
            <person name="Walton C."/>
            <person name="Walker B."/>
            <person name="Young S.K."/>
            <person name="Zeng Q."/>
            <person name="Gargeya S."/>
            <person name="Fitzgerald M."/>
            <person name="Haas B."/>
            <person name="Abouelleil A."/>
            <person name="Allen A.W."/>
            <person name="Alvarado L."/>
            <person name="Arachchi H.M."/>
            <person name="Berlin A.M."/>
            <person name="Chapman S.B."/>
            <person name="Gainer-Dewar J."/>
            <person name="Goldberg J."/>
            <person name="Griggs A."/>
            <person name="Gujja S."/>
            <person name="Hansen M."/>
            <person name="Howarth C."/>
            <person name="Imamovic A."/>
            <person name="Ireland A."/>
            <person name="Larimer J."/>
            <person name="McCowan C."/>
            <person name="Murphy C."/>
            <person name="Pearson M."/>
            <person name="Poon T.W."/>
            <person name="Priest M."/>
            <person name="Roberts A."/>
            <person name="Saif S."/>
            <person name="Shea T."/>
            <person name="Sisk P."/>
            <person name="Sykes S."/>
            <person name="Wortman J."/>
            <person name="Nusbaum C."/>
            <person name="Birren B."/>
        </authorList>
    </citation>
    <scope>NUCLEOTIDE SEQUENCE [LARGE SCALE GENOMIC DNA]</scope>
    <source>
        <strain evidence="3">MINIMUS1</strain>
    </source>
</reference>
<feature type="compositionally biased region" description="Low complexity" evidence="1">
    <location>
        <begin position="1"/>
        <end position="11"/>
    </location>
</feature>